<protein>
    <submittedName>
        <fullName evidence="2">Uncharacterized protein</fullName>
    </submittedName>
</protein>
<reference evidence="2" key="1">
    <citation type="submission" date="2020-08" db="EMBL/GenBank/DDBJ databases">
        <title>Genome sequencing and assembly of the red palm weevil Rhynchophorus ferrugineus.</title>
        <authorList>
            <person name="Dias G.B."/>
            <person name="Bergman C.M."/>
            <person name="Manee M."/>
        </authorList>
    </citation>
    <scope>NUCLEOTIDE SEQUENCE</scope>
    <source>
        <strain evidence="2">AA-2017</strain>
        <tissue evidence="2">Whole larva</tissue>
    </source>
</reference>
<comment type="caution">
    <text evidence="2">The sequence shown here is derived from an EMBL/GenBank/DDBJ whole genome shotgun (WGS) entry which is preliminary data.</text>
</comment>
<feature type="non-terminal residue" evidence="2">
    <location>
        <position position="39"/>
    </location>
</feature>
<organism evidence="2 3">
    <name type="scientific">Rhynchophorus ferrugineus</name>
    <name type="common">Red palm weevil</name>
    <name type="synonym">Curculio ferrugineus</name>
    <dbReference type="NCBI Taxonomy" id="354439"/>
    <lineage>
        <taxon>Eukaryota</taxon>
        <taxon>Metazoa</taxon>
        <taxon>Ecdysozoa</taxon>
        <taxon>Arthropoda</taxon>
        <taxon>Hexapoda</taxon>
        <taxon>Insecta</taxon>
        <taxon>Pterygota</taxon>
        <taxon>Neoptera</taxon>
        <taxon>Endopterygota</taxon>
        <taxon>Coleoptera</taxon>
        <taxon>Polyphaga</taxon>
        <taxon>Cucujiformia</taxon>
        <taxon>Curculionidae</taxon>
        <taxon>Dryophthorinae</taxon>
        <taxon>Rhynchophorus</taxon>
    </lineage>
</organism>
<evidence type="ECO:0000313" key="2">
    <source>
        <dbReference type="EMBL" id="KAF7277372.1"/>
    </source>
</evidence>
<feature type="non-terminal residue" evidence="2">
    <location>
        <position position="1"/>
    </location>
</feature>
<dbReference type="EMBL" id="JAACXV010002560">
    <property type="protein sequence ID" value="KAF7277372.1"/>
    <property type="molecule type" value="Genomic_DNA"/>
</dbReference>
<proteinExistence type="predicted"/>
<dbReference type="Proteomes" id="UP000625711">
    <property type="component" value="Unassembled WGS sequence"/>
</dbReference>
<feature type="region of interest" description="Disordered" evidence="1">
    <location>
        <begin position="17"/>
        <end position="39"/>
    </location>
</feature>
<gene>
    <name evidence="2" type="ORF">GWI33_008135</name>
</gene>
<evidence type="ECO:0000256" key="1">
    <source>
        <dbReference type="SAM" id="MobiDB-lite"/>
    </source>
</evidence>
<accession>A0A834IE08</accession>
<evidence type="ECO:0000313" key="3">
    <source>
        <dbReference type="Proteomes" id="UP000625711"/>
    </source>
</evidence>
<keyword evidence="3" id="KW-1185">Reference proteome</keyword>
<dbReference type="AlphaFoldDB" id="A0A834IE08"/>
<name>A0A834IE08_RHYFE</name>
<sequence length="39" mass="4383">IGEIYISHLKTFKDDSLGKVDDDEEKEKGATGLMPFQKV</sequence>